<feature type="region of interest" description="Disordered" evidence="1">
    <location>
        <begin position="147"/>
        <end position="174"/>
    </location>
</feature>
<reference evidence="2 3" key="1">
    <citation type="submission" date="2020-07" db="EMBL/GenBank/DDBJ databases">
        <title>Comparative genomics of pyrophilous fungi reveals a link between fire events and developmental genes.</title>
        <authorList>
            <consortium name="DOE Joint Genome Institute"/>
            <person name="Steindorff A.S."/>
            <person name="Carver A."/>
            <person name="Calhoun S."/>
            <person name="Stillman K."/>
            <person name="Liu H."/>
            <person name="Lipzen A."/>
            <person name="Pangilinan J."/>
            <person name="Labutti K."/>
            <person name="Bruns T.D."/>
            <person name="Grigoriev I.V."/>
        </authorList>
    </citation>
    <scope>NUCLEOTIDE SEQUENCE [LARGE SCALE GENOMIC DNA]</scope>
    <source>
        <strain evidence="2 3">CBS 144469</strain>
    </source>
</reference>
<evidence type="ECO:0000313" key="2">
    <source>
        <dbReference type="EMBL" id="KAF6759023.1"/>
    </source>
</evidence>
<feature type="compositionally biased region" description="Low complexity" evidence="1">
    <location>
        <begin position="39"/>
        <end position="53"/>
    </location>
</feature>
<evidence type="ECO:0000313" key="3">
    <source>
        <dbReference type="Proteomes" id="UP000521943"/>
    </source>
</evidence>
<feature type="compositionally biased region" description="Basic and acidic residues" evidence="1">
    <location>
        <begin position="147"/>
        <end position="156"/>
    </location>
</feature>
<dbReference type="EMBL" id="JACGCI010000017">
    <property type="protein sequence ID" value="KAF6759023.1"/>
    <property type="molecule type" value="Genomic_DNA"/>
</dbReference>
<dbReference type="AlphaFoldDB" id="A0A8H6I7P6"/>
<feature type="compositionally biased region" description="Low complexity" evidence="1">
    <location>
        <begin position="78"/>
        <end position="95"/>
    </location>
</feature>
<dbReference type="Proteomes" id="UP000521943">
    <property type="component" value="Unassembled WGS sequence"/>
</dbReference>
<evidence type="ECO:0000256" key="1">
    <source>
        <dbReference type="SAM" id="MobiDB-lite"/>
    </source>
</evidence>
<protein>
    <submittedName>
        <fullName evidence="2">Uncharacterized protein</fullName>
    </submittedName>
</protein>
<organism evidence="2 3">
    <name type="scientific">Ephemerocybe angulata</name>
    <dbReference type="NCBI Taxonomy" id="980116"/>
    <lineage>
        <taxon>Eukaryota</taxon>
        <taxon>Fungi</taxon>
        <taxon>Dikarya</taxon>
        <taxon>Basidiomycota</taxon>
        <taxon>Agaricomycotina</taxon>
        <taxon>Agaricomycetes</taxon>
        <taxon>Agaricomycetidae</taxon>
        <taxon>Agaricales</taxon>
        <taxon>Agaricineae</taxon>
        <taxon>Psathyrellaceae</taxon>
        <taxon>Ephemerocybe</taxon>
    </lineage>
</organism>
<keyword evidence="3" id="KW-1185">Reference proteome</keyword>
<gene>
    <name evidence="2" type="ORF">DFP72DRAFT_1064517</name>
</gene>
<comment type="caution">
    <text evidence="2">The sequence shown here is derived from an EMBL/GenBank/DDBJ whole genome shotgun (WGS) entry which is preliminary data.</text>
</comment>
<sequence>MPISSTVNGTRSANATWSSPTSTDLLDSQPYKKHDTTNAGTQQQQAQHYANAAVPISPRTRTGSPAAGDRALVDPRRPAAAASSPSPIPSSCAAPMKPTTRVQDAVNAPCPNAINSFTTFTSPSSNTTATAHNVPESTNPFAKTLADDAPRHEARSNRNAHRRQRPTATMEQASSIPHGERRFYIIDVALKLEAWTRSSFPMRTLSSVLPFKGQEDFLGSPVRDLVKKELYEALTSDGAMYQSAICLLGGWPIEHTDPVLPYYCAAEFTSKYLIPHVREPLNVLPTAHMERFKGHHAVLAFRLAAGCAGTGARGQEGALREQAL</sequence>
<name>A0A8H6I7P6_9AGAR</name>
<proteinExistence type="predicted"/>
<feature type="region of interest" description="Disordered" evidence="1">
    <location>
        <begin position="1"/>
        <end position="100"/>
    </location>
</feature>
<accession>A0A8H6I7P6</accession>
<feature type="compositionally biased region" description="Polar residues" evidence="1">
    <location>
        <begin position="1"/>
        <end position="26"/>
    </location>
</feature>